<dbReference type="InterPro" id="IPR000086">
    <property type="entry name" value="NUDIX_hydrolase_dom"/>
</dbReference>
<dbReference type="EMBL" id="CCBC010000207">
    <property type="protein sequence ID" value="CDO18876.1"/>
    <property type="molecule type" value="Genomic_DNA"/>
</dbReference>
<accession>A0A060RIS6</accession>
<name>A0A060RIS6_9STRE</name>
<feature type="domain" description="Nudix hydrolase" evidence="2">
    <location>
        <begin position="28"/>
        <end position="157"/>
    </location>
</feature>
<reference evidence="3 5" key="2">
    <citation type="submission" date="2014-05" db="EMBL/GenBank/DDBJ databases">
        <title>Genome sequence of Streptococcus gallolyticus.</title>
        <authorList>
            <person name="Del Campo R."/>
        </authorList>
    </citation>
    <scope>NUCLEOTIDE SEQUENCE [LARGE SCALE GENOMIC DNA]</scope>
    <source>
        <strain evidence="3 5">LMG17956</strain>
    </source>
</reference>
<dbReference type="PANTHER" id="PTHR10885:SF0">
    <property type="entry name" value="ISOPENTENYL-DIPHOSPHATE DELTA-ISOMERASE"/>
    <property type="match status" value="1"/>
</dbReference>
<evidence type="ECO:0000313" key="3">
    <source>
        <dbReference type="EMBL" id="CDO18876.1"/>
    </source>
</evidence>
<dbReference type="PROSITE" id="PS00893">
    <property type="entry name" value="NUDIX_BOX"/>
    <property type="match status" value="1"/>
</dbReference>
<dbReference type="CDD" id="cd04693">
    <property type="entry name" value="NUDIX_Hydrolase"/>
    <property type="match status" value="1"/>
</dbReference>
<dbReference type="InterPro" id="IPR020084">
    <property type="entry name" value="NUDIX_hydrolase_CS"/>
</dbReference>
<reference evidence="3 5" key="1">
    <citation type="submission" date="2014-02" db="EMBL/GenBank/DDBJ databases">
        <authorList>
            <person name="Manrique M."/>
        </authorList>
    </citation>
    <scope>NUCLEOTIDE SEQUENCE [LARGE SCALE GENOMIC DNA]</scope>
    <source>
        <strain evidence="3 5">LMG17956</strain>
    </source>
</reference>
<reference evidence="4" key="3">
    <citation type="submission" date="2019-04" db="EMBL/GenBank/DDBJ databases">
        <title>Evolution of Biomass-Degrading Anaerobic Consortia Revealed by Metagenomics.</title>
        <authorList>
            <person name="Peng X."/>
        </authorList>
    </citation>
    <scope>NUCLEOTIDE SEQUENCE</scope>
    <source>
        <strain evidence="4">SIG195</strain>
    </source>
</reference>
<dbReference type="Proteomes" id="UP000700800">
    <property type="component" value="Unassembled WGS sequence"/>
</dbReference>
<dbReference type="PANTHER" id="PTHR10885">
    <property type="entry name" value="ISOPENTENYL-DIPHOSPHATE DELTA-ISOMERASE"/>
    <property type="match status" value="1"/>
</dbReference>
<evidence type="ECO:0000259" key="2">
    <source>
        <dbReference type="PROSITE" id="PS51462"/>
    </source>
</evidence>
<evidence type="ECO:0000313" key="4">
    <source>
        <dbReference type="EMBL" id="MBE6165350.1"/>
    </source>
</evidence>
<dbReference type="EMBL" id="SVAF01000029">
    <property type="protein sequence ID" value="MBE6165350.1"/>
    <property type="molecule type" value="Genomic_DNA"/>
</dbReference>
<evidence type="ECO:0000313" key="5">
    <source>
        <dbReference type="Proteomes" id="UP000027584"/>
    </source>
</evidence>
<dbReference type="AlphaFoldDB" id="A0A060RIS6"/>
<dbReference type="Proteomes" id="UP000027584">
    <property type="component" value="Unassembled WGS sequence"/>
</dbReference>
<sequence>MEKWDAYLANGQKTGRILTRGQSIPDDLYHLAVDCLVQHVDNDILFVQRHLEKESFPGFFEASAGGSALYGEDSKQAVRRELLEETGLVPVELTFSKRTVYKDDNCIMDSYLALVNSPKDTITLQNSETISYQWVAKEKLKAFLETHPVVPRHRLLIETLFLDD</sequence>
<dbReference type="GO" id="GO:0016787">
    <property type="term" value="F:hydrolase activity"/>
    <property type="evidence" value="ECO:0007669"/>
    <property type="project" value="UniProtKB-KW"/>
</dbReference>
<keyword evidence="1 3" id="KW-0378">Hydrolase</keyword>
<dbReference type="Gene3D" id="3.90.79.10">
    <property type="entry name" value="Nucleoside Triphosphate Pyrophosphohydrolase"/>
    <property type="match status" value="1"/>
</dbReference>
<dbReference type="SUPFAM" id="SSF55811">
    <property type="entry name" value="Nudix"/>
    <property type="match status" value="1"/>
</dbReference>
<comment type="caution">
    <text evidence="3">The sequence shown here is derived from an EMBL/GenBank/DDBJ whole genome shotgun (WGS) entry which is preliminary data.</text>
</comment>
<proteinExistence type="predicted"/>
<organism evidence="3 5">
    <name type="scientific">Streptococcus gallolyticus</name>
    <dbReference type="NCBI Taxonomy" id="315405"/>
    <lineage>
        <taxon>Bacteria</taxon>
        <taxon>Bacillati</taxon>
        <taxon>Bacillota</taxon>
        <taxon>Bacilli</taxon>
        <taxon>Lactobacillales</taxon>
        <taxon>Streptococcaceae</taxon>
        <taxon>Streptococcus</taxon>
    </lineage>
</organism>
<evidence type="ECO:0000256" key="1">
    <source>
        <dbReference type="ARBA" id="ARBA00022801"/>
    </source>
</evidence>
<gene>
    <name evidence="3" type="ORF">BN963_SGAL_02083</name>
    <name evidence="4" type="ORF">E7156_08710</name>
</gene>
<dbReference type="Pfam" id="PF00293">
    <property type="entry name" value="NUDIX"/>
    <property type="match status" value="1"/>
</dbReference>
<dbReference type="InterPro" id="IPR015797">
    <property type="entry name" value="NUDIX_hydrolase-like_dom_sf"/>
</dbReference>
<dbReference type="PROSITE" id="PS51462">
    <property type="entry name" value="NUDIX"/>
    <property type="match status" value="1"/>
</dbReference>
<protein>
    <submittedName>
        <fullName evidence="4">NUDIX hydrolase</fullName>
    </submittedName>
    <submittedName>
        <fullName evidence="3">Putative MutT/nudix family hydrolase</fullName>
    </submittedName>
</protein>
<dbReference type="RefSeq" id="WP_039695320.1">
    <property type="nucleotide sequence ID" value="NZ_JALDUS010000004.1"/>
</dbReference>